<name>A0A505DMA8_9ACTN</name>
<reference evidence="1 2" key="1">
    <citation type="submission" date="2019-06" db="EMBL/GenBank/DDBJ databases">
        <title>Streptomyces sporangiiformans sp. nov., a novel actinomycete isolated from soil in Mount Song.</title>
        <authorList>
            <person name="Han L."/>
        </authorList>
    </citation>
    <scope>NUCLEOTIDE SEQUENCE [LARGE SCALE GENOMIC DNA]</scope>
    <source>
        <strain evidence="1 2">NEAU-SSA 1</strain>
    </source>
</reference>
<gene>
    <name evidence="1" type="ORF">FGD71_011525</name>
</gene>
<dbReference type="EMBL" id="VCHX02000101">
    <property type="protein sequence ID" value="TPQ22026.1"/>
    <property type="molecule type" value="Genomic_DNA"/>
</dbReference>
<protein>
    <submittedName>
        <fullName evidence="1">Uncharacterized protein</fullName>
    </submittedName>
</protein>
<proteinExistence type="predicted"/>
<evidence type="ECO:0000313" key="2">
    <source>
        <dbReference type="Proteomes" id="UP000317378"/>
    </source>
</evidence>
<sequence>MIRTVGFFPEQPAQWGGIKHDESIHRLVRKSGESDENEIVAYLLNGVDIFSEMGAEVDVL</sequence>
<accession>A0A505DMA8</accession>
<dbReference type="Proteomes" id="UP000317378">
    <property type="component" value="Unassembled WGS sequence"/>
</dbReference>
<dbReference type="AlphaFoldDB" id="A0A505DMA8"/>
<comment type="caution">
    <text evidence="1">The sequence shown here is derived from an EMBL/GenBank/DDBJ whole genome shotgun (WGS) entry which is preliminary data.</text>
</comment>
<evidence type="ECO:0000313" key="1">
    <source>
        <dbReference type="EMBL" id="TPQ22026.1"/>
    </source>
</evidence>
<organism evidence="1 2">
    <name type="scientific">Streptomyces sporangiiformans</name>
    <dbReference type="NCBI Taxonomy" id="2315329"/>
    <lineage>
        <taxon>Bacteria</taxon>
        <taxon>Bacillati</taxon>
        <taxon>Actinomycetota</taxon>
        <taxon>Actinomycetes</taxon>
        <taxon>Kitasatosporales</taxon>
        <taxon>Streptomycetaceae</taxon>
        <taxon>Streptomyces</taxon>
    </lineage>
</organism>
<keyword evidence="2" id="KW-1185">Reference proteome</keyword>
<dbReference type="RefSeq" id="WP_119100312.1">
    <property type="nucleotide sequence ID" value="NZ_QXMJ01000101.1"/>
</dbReference>